<proteinExistence type="inferred from homology"/>
<evidence type="ECO:0000259" key="3">
    <source>
        <dbReference type="Pfam" id="PF02678"/>
    </source>
</evidence>
<name>A0ABP0TXB5_9BRYO</name>
<evidence type="ECO:0000256" key="2">
    <source>
        <dbReference type="RuleBase" id="RU003457"/>
    </source>
</evidence>
<dbReference type="CDD" id="cd02909">
    <property type="entry name" value="cupin_pirin_N"/>
    <property type="match status" value="1"/>
</dbReference>
<dbReference type="InterPro" id="IPR014710">
    <property type="entry name" value="RmlC-like_jellyroll"/>
</dbReference>
<gene>
    <name evidence="5" type="ORF">CSSPTR1EN2_LOCUS8814</name>
</gene>
<sequence>MHLILPISLQFMNLSKNKIGMMESAGSGNGTGEEFSKPRVVVKRLLSRAQPEGEGATVWRSIGRPEVRNFDPFLLLDYFSSTGSAGFPDHPHRGFETVTYMLEGAFTHQDFMGHKGKLEAGDVQWMTAGRGIVHSEMPANTGLQRGLQLWVNLSSKDKMIPPNYQELQSKDVPKAEKDGVQVAVIAGESLGVKSPVFTRTPTLYLDFTMQPGSVLHQLIPQGWNAFVYTLEGSIVLGKPDDQSIGPNHTVLLGDGDGLSAWNTGSDPSHFVLVAGKPLNEEVAQYGPFVMNSNEELKQAMQDFRNGRNGFEKARTWRSVPVSLAFP</sequence>
<evidence type="ECO:0000313" key="6">
    <source>
        <dbReference type="Proteomes" id="UP001497512"/>
    </source>
</evidence>
<reference evidence="5" key="1">
    <citation type="submission" date="2024-02" db="EMBL/GenBank/DDBJ databases">
        <authorList>
            <consortium name="ELIXIR-Norway"/>
            <consortium name="Elixir Norway"/>
        </authorList>
    </citation>
    <scope>NUCLEOTIDE SEQUENCE</scope>
</reference>
<dbReference type="EMBL" id="OZ019908">
    <property type="protein sequence ID" value="CAK9207453.1"/>
    <property type="molecule type" value="Genomic_DNA"/>
</dbReference>
<feature type="domain" description="Pirin C-terminal" evidence="4">
    <location>
        <begin position="204"/>
        <end position="309"/>
    </location>
</feature>
<evidence type="ECO:0000313" key="5">
    <source>
        <dbReference type="EMBL" id="CAK9207453.1"/>
    </source>
</evidence>
<dbReference type="InterPro" id="IPR012093">
    <property type="entry name" value="Pirin"/>
</dbReference>
<evidence type="ECO:0008006" key="7">
    <source>
        <dbReference type="Google" id="ProtNLM"/>
    </source>
</evidence>
<feature type="domain" description="Pirin N-terminal" evidence="3">
    <location>
        <begin position="58"/>
        <end position="151"/>
    </location>
</feature>
<keyword evidence="6" id="KW-1185">Reference proteome</keyword>
<dbReference type="Proteomes" id="UP001497512">
    <property type="component" value="Chromosome 16"/>
</dbReference>
<organism evidence="5 6">
    <name type="scientific">Sphagnum troendelagicum</name>
    <dbReference type="NCBI Taxonomy" id="128251"/>
    <lineage>
        <taxon>Eukaryota</taxon>
        <taxon>Viridiplantae</taxon>
        <taxon>Streptophyta</taxon>
        <taxon>Embryophyta</taxon>
        <taxon>Bryophyta</taxon>
        <taxon>Sphagnophytina</taxon>
        <taxon>Sphagnopsida</taxon>
        <taxon>Sphagnales</taxon>
        <taxon>Sphagnaceae</taxon>
        <taxon>Sphagnum</taxon>
    </lineage>
</organism>
<protein>
    <recommendedName>
        <fullName evidence="7">Pirin</fullName>
    </recommendedName>
</protein>
<comment type="similarity">
    <text evidence="1 2">Belongs to the pirin family.</text>
</comment>
<dbReference type="Gene3D" id="2.60.120.10">
    <property type="entry name" value="Jelly Rolls"/>
    <property type="match status" value="2"/>
</dbReference>
<dbReference type="Pfam" id="PF02678">
    <property type="entry name" value="Pirin"/>
    <property type="match status" value="1"/>
</dbReference>
<dbReference type="PIRSF" id="PIRSF006232">
    <property type="entry name" value="Pirin"/>
    <property type="match status" value="1"/>
</dbReference>
<dbReference type="PANTHER" id="PTHR13903">
    <property type="entry name" value="PIRIN-RELATED"/>
    <property type="match status" value="1"/>
</dbReference>
<dbReference type="InterPro" id="IPR011051">
    <property type="entry name" value="RmlC_Cupin_sf"/>
</dbReference>
<evidence type="ECO:0000256" key="1">
    <source>
        <dbReference type="ARBA" id="ARBA00008416"/>
    </source>
</evidence>
<dbReference type="Pfam" id="PF05726">
    <property type="entry name" value="Pirin_C"/>
    <property type="match status" value="1"/>
</dbReference>
<dbReference type="SUPFAM" id="SSF51182">
    <property type="entry name" value="RmlC-like cupins"/>
    <property type="match status" value="1"/>
</dbReference>
<accession>A0ABP0TXB5</accession>
<dbReference type="CDD" id="cd02247">
    <property type="entry name" value="cupin_pirin_C"/>
    <property type="match status" value="1"/>
</dbReference>
<dbReference type="InterPro" id="IPR003829">
    <property type="entry name" value="Pirin_N_dom"/>
</dbReference>
<dbReference type="PANTHER" id="PTHR13903:SF8">
    <property type="entry name" value="PIRIN"/>
    <property type="match status" value="1"/>
</dbReference>
<evidence type="ECO:0000259" key="4">
    <source>
        <dbReference type="Pfam" id="PF05726"/>
    </source>
</evidence>
<dbReference type="InterPro" id="IPR008778">
    <property type="entry name" value="Pirin_C_dom"/>
</dbReference>